<reference evidence="4 5" key="1">
    <citation type="submission" date="2018-06" db="EMBL/GenBank/DDBJ databases">
        <title>Genomic Encyclopedia of Type Strains, Phase IV (KMG-IV): sequencing the most valuable type-strain genomes for metagenomic binning, comparative biology and taxonomic classification.</title>
        <authorList>
            <person name="Goeker M."/>
        </authorList>
    </citation>
    <scope>NUCLEOTIDE SEQUENCE [LARGE SCALE GENOMIC DNA]</scope>
    <source>
        <strain evidence="4 5">DSM 18048</strain>
    </source>
</reference>
<sequence>MAKIVVVDDSNADLKLMESILVGDSHTVTTLSNPVGAEEQIASQTPDLVLLDIVMPTRNGYEVLRGIKRNAVTKDVPVILVSSKSTDTDVRWGLRQGASEYVTKPYTAAQVLETISKVLSSKAVS</sequence>
<dbReference type="SMART" id="SM00448">
    <property type="entry name" value="REC"/>
    <property type="match status" value="1"/>
</dbReference>
<dbReference type="Gene3D" id="3.40.50.2300">
    <property type="match status" value="1"/>
</dbReference>
<keyword evidence="5" id="KW-1185">Reference proteome</keyword>
<feature type="domain" description="Response regulatory" evidence="3">
    <location>
        <begin position="3"/>
        <end position="119"/>
    </location>
</feature>
<feature type="modified residue" description="4-aspartylphosphate" evidence="2">
    <location>
        <position position="52"/>
    </location>
</feature>
<dbReference type="PANTHER" id="PTHR44591:SF23">
    <property type="entry name" value="CHEY SUBFAMILY"/>
    <property type="match status" value="1"/>
</dbReference>
<gene>
    <name evidence="4" type="ORF">DES52_101444</name>
</gene>
<dbReference type="PROSITE" id="PS50110">
    <property type="entry name" value="RESPONSE_REGULATORY"/>
    <property type="match status" value="1"/>
</dbReference>
<evidence type="ECO:0000313" key="5">
    <source>
        <dbReference type="Proteomes" id="UP000248326"/>
    </source>
</evidence>
<dbReference type="SUPFAM" id="SSF52172">
    <property type="entry name" value="CheY-like"/>
    <property type="match status" value="1"/>
</dbReference>
<comment type="caution">
    <text evidence="4">The sequence shown here is derived from an EMBL/GenBank/DDBJ whole genome shotgun (WGS) entry which is preliminary data.</text>
</comment>
<name>A0A318SB78_9DEIO</name>
<evidence type="ECO:0000256" key="1">
    <source>
        <dbReference type="ARBA" id="ARBA00022553"/>
    </source>
</evidence>
<dbReference type="RefSeq" id="WP_110885102.1">
    <property type="nucleotide sequence ID" value="NZ_QJSX01000001.1"/>
</dbReference>
<evidence type="ECO:0000259" key="3">
    <source>
        <dbReference type="PROSITE" id="PS50110"/>
    </source>
</evidence>
<dbReference type="PANTHER" id="PTHR44591">
    <property type="entry name" value="STRESS RESPONSE REGULATOR PROTEIN 1"/>
    <property type="match status" value="1"/>
</dbReference>
<proteinExistence type="predicted"/>
<dbReference type="InterPro" id="IPR050595">
    <property type="entry name" value="Bact_response_regulator"/>
</dbReference>
<dbReference type="EMBL" id="QJSX01000001">
    <property type="protein sequence ID" value="PYE56639.1"/>
    <property type="molecule type" value="Genomic_DNA"/>
</dbReference>
<dbReference type="InterPro" id="IPR001789">
    <property type="entry name" value="Sig_transdc_resp-reg_receiver"/>
</dbReference>
<dbReference type="Proteomes" id="UP000248326">
    <property type="component" value="Unassembled WGS sequence"/>
</dbReference>
<dbReference type="InterPro" id="IPR011006">
    <property type="entry name" value="CheY-like_superfamily"/>
</dbReference>
<dbReference type="GO" id="GO:0000160">
    <property type="term" value="P:phosphorelay signal transduction system"/>
    <property type="evidence" value="ECO:0007669"/>
    <property type="project" value="InterPro"/>
</dbReference>
<organism evidence="4 5">
    <name type="scientific">Deinococcus yavapaiensis KR-236</name>
    <dbReference type="NCBI Taxonomy" id="694435"/>
    <lineage>
        <taxon>Bacteria</taxon>
        <taxon>Thermotogati</taxon>
        <taxon>Deinococcota</taxon>
        <taxon>Deinococci</taxon>
        <taxon>Deinococcales</taxon>
        <taxon>Deinococcaceae</taxon>
        <taxon>Deinococcus</taxon>
    </lineage>
</organism>
<accession>A0A318SB78</accession>
<dbReference type="OrthoDB" id="9759232at2"/>
<protein>
    <submittedName>
        <fullName evidence="4">Twitching motility two-component system response regulator PilH</fullName>
    </submittedName>
</protein>
<dbReference type="Pfam" id="PF00072">
    <property type="entry name" value="Response_reg"/>
    <property type="match status" value="1"/>
</dbReference>
<evidence type="ECO:0000256" key="2">
    <source>
        <dbReference type="PROSITE-ProRule" id="PRU00169"/>
    </source>
</evidence>
<evidence type="ECO:0000313" key="4">
    <source>
        <dbReference type="EMBL" id="PYE56639.1"/>
    </source>
</evidence>
<dbReference type="AlphaFoldDB" id="A0A318SB78"/>
<keyword evidence="1 2" id="KW-0597">Phosphoprotein</keyword>